<dbReference type="SUPFAM" id="SSF53756">
    <property type="entry name" value="UDP-Glycosyltransferase/glycogen phosphorylase"/>
    <property type="match status" value="1"/>
</dbReference>
<protein>
    <submittedName>
        <fullName evidence="2">Uncharacterized protein</fullName>
    </submittedName>
</protein>
<dbReference type="Proteomes" id="UP001604277">
    <property type="component" value="Unassembled WGS sequence"/>
</dbReference>
<evidence type="ECO:0000256" key="1">
    <source>
        <dbReference type="SAM" id="MobiDB-lite"/>
    </source>
</evidence>
<dbReference type="PANTHER" id="PTHR48045:SF26">
    <property type="entry name" value="UDP-GLYCOSYLTRANSFERASE 74E2-LIKE"/>
    <property type="match status" value="1"/>
</dbReference>
<feature type="region of interest" description="Disordered" evidence="1">
    <location>
        <begin position="1"/>
        <end position="20"/>
    </location>
</feature>
<organism evidence="2 3">
    <name type="scientific">Forsythia ovata</name>
    <dbReference type="NCBI Taxonomy" id="205694"/>
    <lineage>
        <taxon>Eukaryota</taxon>
        <taxon>Viridiplantae</taxon>
        <taxon>Streptophyta</taxon>
        <taxon>Embryophyta</taxon>
        <taxon>Tracheophyta</taxon>
        <taxon>Spermatophyta</taxon>
        <taxon>Magnoliopsida</taxon>
        <taxon>eudicotyledons</taxon>
        <taxon>Gunneridae</taxon>
        <taxon>Pentapetalae</taxon>
        <taxon>asterids</taxon>
        <taxon>lamiids</taxon>
        <taxon>Lamiales</taxon>
        <taxon>Oleaceae</taxon>
        <taxon>Forsythieae</taxon>
        <taxon>Forsythia</taxon>
    </lineage>
</organism>
<keyword evidence="3" id="KW-1185">Reference proteome</keyword>
<proteinExistence type="predicted"/>
<comment type="caution">
    <text evidence="2">The sequence shown here is derived from an EMBL/GenBank/DDBJ whole genome shotgun (WGS) entry which is preliminary data.</text>
</comment>
<accession>A0ABD1SM77</accession>
<reference evidence="3" key="1">
    <citation type="submission" date="2024-07" db="EMBL/GenBank/DDBJ databases">
        <title>Two chromosome-level genome assemblies of Korean endemic species Abeliophyllum distichum and Forsythia ovata (Oleaceae).</title>
        <authorList>
            <person name="Jang H."/>
        </authorList>
    </citation>
    <scope>NUCLEOTIDE SEQUENCE [LARGE SCALE GENOMIC DNA]</scope>
</reference>
<evidence type="ECO:0000313" key="3">
    <source>
        <dbReference type="Proteomes" id="UP001604277"/>
    </source>
</evidence>
<dbReference type="AlphaFoldDB" id="A0ABD1SM77"/>
<evidence type="ECO:0000313" key="2">
    <source>
        <dbReference type="EMBL" id="KAL2501448.1"/>
    </source>
</evidence>
<sequence length="122" mass="13080">MHQDEGVESAGNSGSSTSRGSCVCICHRERSHSELVFPASSIGSPGSGVFSNTLCMGLDTRSIETKEEIAGSIKEVMQEEKGNEIRKNAKRWKQMAKEAVSEGGSSHNNITEFAIQLSSTTT</sequence>
<dbReference type="PANTHER" id="PTHR48045">
    <property type="entry name" value="UDP-GLYCOSYLTRANSFERASE 72B1"/>
    <property type="match status" value="1"/>
</dbReference>
<gene>
    <name evidence="2" type="ORF">Fot_35296</name>
</gene>
<feature type="compositionally biased region" description="Polar residues" evidence="1">
    <location>
        <begin position="10"/>
        <end position="20"/>
    </location>
</feature>
<dbReference type="Gene3D" id="3.40.50.2000">
    <property type="entry name" value="Glycogen Phosphorylase B"/>
    <property type="match status" value="2"/>
</dbReference>
<dbReference type="EMBL" id="JBFOLJ010000010">
    <property type="protein sequence ID" value="KAL2501448.1"/>
    <property type="molecule type" value="Genomic_DNA"/>
</dbReference>
<name>A0ABD1SM77_9LAMI</name>